<evidence type="ECO:0000313" key="3">
    <source>
        <dbReference type="Proteomes" id="UP000813018"/>
    </source>
</evidence>
<organism evidence="2 3">
    <name type="scientific">Pontibacter aydingkolensis</name>
    <dbReference type="NCBI Taxonomy" id="1911536"/>
    <lineage>
        <taxon>Bacteria</taxon>
        <taxon>Pseudomonadati</taxon>
        <taxon>Bacteroidota</taxon>
        <taxon>Cytophagia</taxon>
        <taxon>Cytophagales</taxon>
        <taxon>Hymenobacteraceae</taxon>
        <taxon>Pontibacter</taxon>
    </lineage>
</organism>
<gene>
    <name evidence="2" type="ORF">K0O23_13970</name>
</gene>
<reference evidence="2 3" key="1">
    <citation type="journal article" date="2016" name="Int. J. Syst. Evol. Microbiol.">
        <title>Pontibacter aydingkolensis sp. nov., isolated from soil of a salt lake.</title>
        <authorList>
            <person name="Osman G."/>
            <person name="Zhang T."/>
            <person name="Lou K."/>
            <person name="Gao Y."/>
            <person name="Chang W."/>
            <person name="Lin Q."/>
            <person name="Yang H.M."/>
            <person name="Huo X.D."/>
            <person name="Wang N."/>
        </authorList>
    </citation>
    <scope>NUCLEOTIDE SEQUENCE [LARGE SCALE GENOMIC DNA]</scope>
    <source>
        <strain evidence="2 3">KACC 19255</strain>
    </source>
</reference>
<dbReference type="Proteomes" id="UP000813018">
    <property type="component" value="Unassembled WGS sequence"/>
</dbReference>
<evidence type="ECO:0000313" key="2">
    <source>
        <dbReference type="EMBL" id="MBW7468178.1"/>
    </source>
</evidence>
<feature type="signal peptide" evidence="1">
    <location>
        <begin position="1"/>
        <end position="20"/>
    </location>
</feature>
<proteinExistence type="predicted"/>
<dbReference type="EMBL" id="JAHYXK010000011">
    <property type="protein sequence ID" value="MBW7468178.1"/>
    <property type="molecule type" value="Genomic_DNA"/>
</dbReference>
<accession>A0ABS7CWM6</accession>
<keyword evidence="3" id="KW-1185">Reference proteome</keyword>
<keyword evidence="1" id="KW-0732">Signal</keyword>
<feature type="chain" id="PRO_5045206803" description="MetA-pathway of phenol degradation" evidence="1">
    <location>
        <begin position="21"/>
        <end position="299"/>
    </location>
</feature>
<evidence type="ECO:0008006" key="4">
    <source>
        <dbReference type="Google" id="ProtNLM"/>
    </source>
</evidence>
<dbReference type="RefSeq" id="WP_219878052.1">
    <property type="nucleotide sequence ID" value="NZ_JAHYXK010000011.1"/>
</dbReference>
<protein>
    <recommendedName>
        <fullName evidence="4">MetA-pathway of phenol degradation</fullName>
    </recommendedName>
</protein>
<sequence>MKKFILLAIALLSINISSHACDKGCTMGGSYFGILPQFHKNFAGLRYSTRAYTITSTLGDHTVVTDELFATTELWGRFVPVKNVQVFAFVPYLHNEQSSVHGTLKSSGFGDATIMANYAIINTGDTLRHTLKHSLQLGGGLKLATGAYQQKHHEEVMPINMQPGTGSTDYLLNGIYTIRYKQLGLSNDVTYRFNSKNKDGYKFGDRISASSNLFYWQNVKAIALLPSAGIYYEHAKGDEINGDANAQKGGESYFGNVGLSTYIRNVAVSGTLQLPISSTEAYHGTKGNSRSMVSVTYMF</sequence>
<comment type="caution">
    <text evidence="2">The sequence shown here is derived from an EMBL/GenBank/DDBJ whole genome shotgun (WGS) entry which is preliminary data.</text>
</comment>
<evidence type="ECO:0000256" key="1">
    <source>
        <dbReference type="SAM" id="SignalP"/>
    </source>
</evidence>
<name>A0ABS7CWM6_9BACT</name>